<dbReference type="HOGENOM" id="CLU_1414492_0_0_11"/>
<organism evidence="2 3">
    <name type="scientific">Streptomyces sviceus (strain ATCC 29083 / DSM 924 / JCM 4929 / NBRC 13980 / NCIMB 11184 / NRRL 5439 / UC 5370)</name>
    <dbReference type="NCBI Taxonomy" id="463191"/>
    <lineage>
        <taxon>Bacteria</taxon>
        <taxon>Bacillati</taxon>
        <taxon>Actinomycetota</taxon>
        <taxon>Actinomycetes</taxon>
        <taxon>Kitasatosporales</taxon>
        <taxon>Streptomycetaceae</taxon>
        <taxon>Streptomyces</taxon>
    </lineage>
</organism>
<accession>D6XBR6</accession>
<feature type="compositionally biased region" description="Gly residues" evidence="1">
    <location>
        <begin position="133"/>
        <end position="168"/>
    </location>
</feature>
<feature type="compositionally biased region" description="Low complexity" evidence="1">
    <location>
        <begin position="37"/>
        <end position="48"/>
    </location>
</feature>
<protein>
    <submittedName>
        <fullName evidence="2">Uncharacterized protein</fullName>
    </submittedName>
</protein>
<dbReference type="AlphaFoldDB" id="D6XBR6"/>
<name>D6XBR6_STRX2</name>
<gene>
    <name evidence="2" type="ORF">SSEG_10946</name>
</gene>
<proteinExistence type="predicted"/>
<evidence type="ECO:0000256" key="1">
    <source>
        <dbReference type="SAM" id="MobiDB-lite"/>
    </source>
</evidence>
<evidence type="ECO:0000313" key="2">
    <source>
        <dbReference type="EMBL" id="EFH28703.1"/>
    </source>
</evidence>
<evidence type="ECO:0000313" key="3">
    <source>
        <dbReference type="Proteomes" id="UP000002785"/>
    </source>
</evidence>
<dbReference type="EMBL" id="CM000951">
    <property type="protein sequence ID" value="EFH28703.1"/>
    <property type="molecule type" value="Genomic_DNA"/>
</dbReference>
<feature type="region of interest" description="Disordered" evidence="1">
    <location>
        <begin position="22"/>
        <end position="51"/>
    </location>
</feature>
<dbReference type="Proteomes" id="UP000002785">
    <property type="component" value="Chromosome"/>
</dbReference>
<sequence>MAHLVGGLHAGRLLAVHGAEGAAVGQPQPQDDAVALGGQQSRPGQRGRSAADQFVEPGEVGAAATILLGQGAGQSRVQIGVEDRLVPAVRVLSAHPVQPPAGRVEIGVVGQRPAYGHGQQHAFAELAPPQLRHGGGAAPGAGDGVEGGSGDGVDGEGVGRQGGHGGFAPHGSGRPRGAGVIAVPAARPCAGP</sequence>
<keyword evidence="3" id="KW-1185">Reference proteome</keyword>
<reference evidence="2" key="1">
    <citation type="submission" date="2009-10" db="EMBL/GenBank/DDBJ databases">
        <title>The genome sequence of Streptomyces sviceus strain ATCC 29083.</title>
        <authorList>
            <consortium name="The Broad Institute Genome Sequencing Platform"/>
            <consortium name="Broad Institute Microbial Sequencing Center"/>
            <person name="Fischbach M."/>
            <person name="Godfrey P."/>
            <person name="Ward D."/>
            <person name="Young S."/>
            <person name="Zeng Q."/>
            <person name="Koehrsen M."/>
            <person name="Alvarado L."/>
            <person name="Berlin A.M."/>
            <person name="Bochicchio J."/>
            <person name="Borenstein D."/>
            <person name="Chapman S.B."/>
            <person name="Chen Z."/>
            <person name="Engels R."/>
            <person name="Freedman E."/>
            <person name="Gellesch M."/>
            <person name="Goldberg J."/>
            <person name="Griggs A."/>
            <person name="Gujja S."/>
            <person name="Heilman E.R."/>
            <person name="Heiman D.I."/>
            <person name="Hepburn T.A."/>
            <person name="Howarth C."/>
            <person name="Jen D."/>
            <person name="Larson L."/>
            <person name="Lewis B."/>
            <person name="Mehta T."/>
            <person name="Park D."/>
            <person name="Pearson M."/>
            <person name="Richards J."/>
            <person name="Roberts A."/>
            <person name="Saif S."/>
            <person name="Shea T.D."/>
            <person name="Shenoy N."/>
            <person name="Sisk P."/>
            <person name="Stolte C."/>
            <person name="Sykes S.N."/>
            <person name="Thomson T."/>
            <person name="Walk T."/>
            <person name="White J."/>
            <person name="Yandava C."/>
            <person name="Straight P."/>
            <person name="Clardy J."/>
            <person name="Hung D."/>
            <person name="Kolter R."/>
            <person name="Mekalanos J."/>
            <person name="Walker S."/>
            <person name="Walsh C.T."/>
            <person name="Wieland-Brown L.C."/>
            <person name="Haas B."/>
            <person name="Nusbaum C."/>
            <person name="Birren B."/>
        </authorList>
    </citation>
    <scope>NUCLEOTIDE SEQUENCE [LARGE SCALE GENOMIC DNA]</scope>
    <source>
        <strain evidence="2">ATCC 29083</strain>
    </source>
</reference>
<feature type="region of interest" description="Disordered" evidence="1">
    <location>
        <begin position="132"/>
        <end position="192"/>
    </location>
</feature>